<evidence type="ECO:0000313" key="2">
    <source>
        <dbReference type="Proteomes" id="UP000479000"/>
    </source>
</evidence>
<dbReference type="EMBL" id="CADCXU010026382">
    <property type="protein sequence ID" value="CAB0013251.1"/>
    <property type="molecule type" value="Genomic_DNA"/>
</dbReference>
<dbReference type="Proteomes" id="UP000479000">
    <property type="component" value="Unassembled WGS sequence"/>
</dbReference>
<evidence type="ECO:0000313" key="1">
    <source>
        <dbReference type="EMBL" id="CAB0013251.1"/>
    </source>
</evidence>
<name>A0A6H5HBP0_9HEMI</name>
<reference evidence="1 2" key="1">
    <citation type="submission" date="2020-02" db="EMBL/GenBank/DDBJ databases">
        <authorList>
            <person name="Ferguson B K."/>
        </authorList>
    </citation>
    <scope>NUCLEOTIDE SEQUENCE [LARGE SCALE GENOMIC DNA]</scope>
</reference>
<accession>A0A6H5HBP0</accession>
<organism evidence="1 2">
    <name type="scientific">Nesidiocoris tenuis</name>
    <dbReference type="NCBI Taxonomy" id="355587"/>
    <lineage>
        <taxon>Eukaryota</taxon>
        <taxon>Metazoa</taxon>
        <taxon>Ecdysozoa</taxon>
        <taxon>Arthropoda</taxon>
        <taxon>Hexapoda</taxon>
        <taxon>Insecta</taxon>
        <taxon>Pterygota</taxon>
        <taxon>Neoptera</taxon>
        <taxon>Paraneoptera</taxon>
        <taxon>Hemiptera</taxon>
        <taxon>Heteroptera</taxon>
        <taxon>Panheteroptera</taxon>
        <taxon>Cimicomorpha</taxon>
        <taxon>Miridae</taxon>
        <taxon>Dicyphina</taxon>
        <taxon>Nesidiocoris</taxon>
    </lineage>
</organism>
<feature type="non-terminal residue" evidence="1">
    <location>
        <position position="74"/>
    </location>
</feature>
<protein>
    <submittedName>
        <fullName evidence="1">Uncharacterized protein</fullName>
    </submittedName>
</protein>
<dbReference type="OrthoDB" id="6287070at2759"/>
<keyword evidence="2" id="KW-1185">Reference proteome</keyword>
<sequence length="74" mass="8698">MSARVFVHSVFDSLLYRPPGAGDIIHYKEVQKVLREEIVNPLRKFYFVKSDRVMKLRRLMEKLSDVSGLTTEEK</sequence>
<dbReference type="Gene3D" id="3.90.70.10">
    <property type="entry name" value="Cysteine proteinases"/>
    <property type="match status" value="1"/>
</dbReference>
<proteinExistence type="predicted"/>
<dbReference type="AlphaFoldDB" id="A0A6H5HBP0"/>
<gene>
    <name evidence="1" type="ORF">NTEN_LOCUS17862</name>
</gene>